<dbReference type="PANTHER" id="PTHR45881:SF5">
    <property type="entry name" value="FORK-HEAD DOMAIN-CONTAINING PROTEIN"/>
    <property type="match status" value="1"/>
</dbReference>
<dbReference type="VEuPathDB" id="FungiDB:ASPSYDRAFT_51415"/>
<feature type="region of interest" description="Disordered" evidence="7">
    <location>
        <begin position="156"/>
        <end position="184"/>
    </location>
</feature>
<feature type="region of interest" description="Disordered" evidence="7">
    <location>
        <begin position="22"/>
        <end position="59"/>
    </location>
</feature>
<keyword evidence="10" id="KW-1185">Reference proteome</keyword>
<evidence type="ECO:0000313" key="10">
    <source>
        <dbReference type="Proteomes" id="UP000184356"/>
    </source>
</evidence>
<dbReference type="STRING" id="1036612.A0A1L9T1G0"/>
<dbReference type="AlphaFoldDB" id="A0A1L9T1G0"/>
<feature type="region of interest" description="Disordered" evidence="7">
    <location>
        <begin position="114"/>
        <end position="138"/>
    </location>
</feature>
<protein>
    <recommendedName>
        <fullName evidence="8">Fork-head domain-containing protein</fullName>
    </recommendedName>
</protein>
<dbReference type="InterPro" id="IPR036388">
    <property type="entry name" value="WH-like_DNA-bd_sf"/>
</dbReference>
<dbReference type="PROSITE" id="PS00658">
    <property type="entry name" value="FORK_HEAD_2"/>
    <property type="match status" value="1"/>
</dbReference>
<dbReference type="SUPFAM" id="SSF46785">
    <property type="entry name" value="Winged helix' DNA-binding domain"/>
    <property type="match status" value="1"/>
</dbReference>
<feature type="compositionally biased region" description="Polar residues" evidence="7">
    <location>
        <begin position="174"/>
        <end position="184"/>
    </location>
</feature>
<dbReference type="PROSITE" id="PS50039">
    <property type="entry name" value="FORK_HEAD_3"/>
    <property type="match status" value="1"/>
</dbReference>
<name>A0A1L9T1G0_9EURO</name>
<evidence type="ECO:0000313" key="9">
    <source>
        <dbReference type="EMBL" id="OJJ53276.1"/>
    </source>
</evidence>
<feature type="DNA-binding region" description="Fork-head" evidence="6">
    <location>
        <begin position="228"/>
        <end position="279"/>
    </location>
</feature>
<dbReference type="InterPro" id="IPR001766">
    <property type="entry name" value="Fork_head_dom"/>
</dbReference>
<evidence type="ECO:0000256" key="6">
    <source>
        <dbReference type="PROSITE-ProRule" id="PRU00089"/>
    </source>
</evidence>
<proteinExistence type="predicted"/>
<feature type="domain" description="Fork-head" evidence="8">
    <location>
        <begin position="228"/>
        <end position="279"/>
    </location>
</feature>
<accession>A0A1L9T1G0</accession>
<dbReference type="Proteomes" id="UP000184356">
    <property type="component" value="Unassembled WGS sequence"/>
</dbReference>
<dbReference type="PANTHER" id="PTHR45881">
    <property type="entry name" value="CHECKPOINT SUPPRESSOR 1-LIKE, ISOFORM A-RELATED"/>
    <property type="match status" value="1"/>
</dbReference>
<sequence>MNRSISACGSLLDQSSFNRDLYHHLPSSSSSRTPETPPSIFDGWSDSSSSSPDARLPYQQPSWVVEPAMNCSLFPSHPQSPIEPPLDGLPRIIPSTGGHVPEWSGPLMAPGYFSSKQLRPETPRLPAGKPMSDWVHAKSPEVPPSSFSMYKTASHPVGATLTPHSQSPAPPANPTMTAGLSPTSTSAPYHALPLSVLSPPPVKLEADRAVALPANPEETEETSADPPYSQLIFDALDAAPGKKLPLQGIYQWFEKNTAKGRDPSSKGWQNSIRHNLSMNAVSTIISDFGDSADHGDTTGLRSCSRRSRPREEARQLLALDG</sequence>
<dbReference type="GO" id="GO:0005634">
    <property type="term" value="C:nucleus"/>
    <property type="evidence" value="ECO:0007669"/>
    <property type="project" value="UniProtKB-SubCell"/>
</dbReference>
<keyword evidence="2" id="KW-0805">Transcription regulation</keyword>
<dbReference type="OrthoDB" id="5954824at2759"/>
<dbReference type="GO" id="GO:0000978">
    <property type="term" value="F:RNA polymerase II cis-regulatory region sequence-specific DNA binding"/>
    <property type="evidence" value="ECO:0007669"/>
    <property type="project" value="TreeGrafter"/>
</dbReference>
<gene>
    <name evidence="9" type="ORF">ASPSYDRAFT_51415</name>
</gene>
<dbReference type="Pfam" id="PF00250">
    <property type="entry name" value="Forkhead"/>
    <property type="match status" value="1"/>
</dbReference>
<dbReference type="GO" id="GO:0000981">
    <property type="term" value="F:DNA-binding transcription factor activity, RNA polymerase II-specific"/>
    <property type="evidence" value="ECO:0007669"/>
    <property type="project" value="TreeGrafter"/>
</dbReference>
<evidence type="ECO:0000256" key="7">
    <source>
        <dbReference type="SAM" id="MobiDB-lite"/>
    </source>
</evidence>
<keyword evidence="4" id="KW-0804">Transcription</keyword>
<dbReference type="InterPro" id="IPR030456">
    <property type="entry name" value="TF_fork_head_CS_2"/>
</dbReference>
<keyword evidence="5 6" id="KW-0539">Nucleus</keyword>
<comment type="subcellular location">
    <subcellularLocation>
        <location evidence="1 6">Nucleus</location>
    </subcellularLocation>
</comment>
<evidence type="ECO:0000256" key="5">
    <source>
        <dbReference type="ARBA" id="ARBA00023242"/>
    </source>
</evidence>
<dbReference type="Gene3D" id="1.10.10.10">
    <property type="entry name" value="Winged helix-like DNA-binding domain superfamily/Winged helix DNA-binding domain"/>
    <property type="match status" value="1"/>
</dbReference>
<feature type="region of interest" description="Disordered" evidence="7">
    <location>
        <begin position="289"/>
        <end position="321"/>
    </location>
</feature>
<evidence type="ECO:0000256" key="4">
    <source>
        <dbReference type="ARBA" id="ARBA00023163"/>
    </source>
</evidence>
<evidence type="ECO:0000256" key="1">
    <source>
        <dbReference type="ARBA" id="ARBA00004123"/>
    </source>
</evidence>
<dbReference type="RefSeq" id="XP_040697082.1">
    <property type="nucleotide sequence ID" value="XM_040848286.1"/>
</dbReference>
<evidence type="ECO:0000259" key="8">
    <source>
        <dbReference type="PROSITE" id="PS50039"/>
    </source>
</evidence>
<reference evidence="10" key="1">
    <citation type="journal article" date="2017" name="Genome Biol.">
        <title>Comparative genomics reveals high biological diversity and specific adaptations in the industrially and medically important fungal genus Aspergillus.</title>
        <authorList>
            <person name="de Vries R.P."/>
            <person name="Riley R."/>
            <person name="Wiebenga A."/>
            <person name="Aguilar-Osorio G."/>
            <person name="Amillis S."/>
            <person name="Uchima C.A."/>
            <person name="Anderluh G."/>
            <person name="Asadollahi M."/>
            <person name="Askin M."/>
            <person name="Barry K."/>
            <person name="Battaglia E."/>
            <person name="Bayram O."/>
            <person name="Benocci T."/>
            <person name="Braus-Stromeyer S.A."/>
            <person name="Caldana C."/>
            <person name="Canovas D."/>
            <person name="Cerqueira G.C."/>
            <person name="Chen F."/>
            <person name="Chen W."/>
            <person name="Choi C."/>
            <person name="Clum A."/>
            <person name="Dos Santos R.A."/>
            <person name="Damasio A.R."/>
            <person name="Diallinas G."/>
            <person name="Emri T."/>
            <person name="Fekete E."/>
            <person name="Flipphi M."/>
            <person name="Freyberg S."/>
            <person name="Gallo A."/>
            <person name="Gournas C."/>
            <person name="Habgood R."/>
            <person name="Hainaut M."/>
            <person name="Harispe M.L."/>
            <person name="Henrissat B."/>
            <person name="Hilden K.S."/>
            <person name="Hope R."/>
            <person name="Hossain A."/>
            <person name="Karabika E."/>
            <person name="Karaffa L."/>
            <person name="Karanyi Z."/>
            <person name="Krasevec N."/>
            <person name="Kuo A."/>
            <person name="Kusch H."/>
            <person name="LaButti K."/>
            <person name="Lagendijk E.L."/>
            <person name="Lapidus A."/>
            <person name="Levasseur A."/>
            <person name="Lindquist E."/>
            <person name="Lipzen A."/>
            <person name="Logrieco A.F."/>
            <person name="MacCabe A."/>
            <person name="Maekelae M.R."/>
            <person name="Malavazi I."/>
            <person name="Melin P."/>
            <person name="Meyer V."/>
            <person name="Mielnichuk N."/>
            <person name="Miskei M."/>
            <person name="Molnar A.P."/>
            <person name="Mule G."/>
            <person name="Ngan C.Y."/>
            <person name="Orejas M."/>
            <person name="Orosz E."/>
            <person name="Ouedraogo J.P."/>
            <person name="Overkamp K.M."/>
            <person name="Park H.-S."/>
            <person name="Perrone G."/>
            <person name="Piumi F."/>
            <person name="Punt P.J."/>
            <person name="Ram A.F."/>
            <person name="Ramon A."/>
            <person name="Rauscher S."/>
            <person name="Record E."/>
            <person name="Riano-Pachon D.M."/>
            <person name="Robert V."/>
            <person name="Roehrig J."/>
            <person name="Ruller R."/>
            <person name="Salamov A."/>
            <person name="Salih N.S."/>
            <person name="Samson R.A."/>
            <person name="Sandor E."/>
            <person name="Sanguinetti M."/>
            <person name="Schuetze T."/>
            <person name="Sepcic K."/>
            <person name="Shelest E."/>
            <person name="Sherlock G."/>
            <person name="Sophianopoulou V."/>
            <person name="Squina F.M."/>
            <person name="Sun H."/>
            <person name="Susca A."/>
            <person name="Todd R.B."/>
            <person name="Tsang A."/>
            <person name="Unkles S.E."/>
            <person name="van de Wiele N."/>
            <person name="van Rossen-Uffink D."/>
            <person name="Oliveira J.V."/>
            <person name="Vesth T.C."/>
            <person name="Visser J."/>
            <person name="Yu J.-H."/>
            <person name="Zhou M."/>
            <person name="Andersen M.R."/>
            <person name="Archer D.B."/>
            <person name="Baker S.E."/>
            <person name="Benoit I."/>
            <person name="Brakhage A.A."/>
            <person name="Braus G.H."/>
            <person name="Fischer R."/>
            <person name="Frisvad J.C."/>
            <person name="Goldman G.H."/>
            <person name="Houbraken J."/>
            <person name="Oakley B."/>
            <person name="Pocsi I."/>
            <person name="Scazzocchio C."/>
            <person name="Seiboth B."/>
            <person name="vanKuyk P.A."/>
            <person name="Wortman J."/>
            <person name="Dyer P.S."/>
            <person name="Grigoriev I.V."/>
        </authorList>
    </citation>
    <scope>NUCLEOTIDE SEQUENCE [LARGE SCALE GENOMIC DNA]</scope>
    <source>
        <strain evidence="10">CBS 593.65</strain>
    </source>
</reference>
<dbReference type="GeneID" id="63764359"/>
<keyword evidence="3 6" id="KW-0238">DNA-binding</keyword>
<organism evidence="9 10">
    <name type="scientific">Aspergillus sydowii CBS 593.65</name>
    <dbReference type="NCBI Taxonomy" id="1036612"/>
    <lineage>
        <taxon>Eukaryota</taxon>
        <taxon>Fungi</taxon>
        <taxon>Dikarya</taxon>
        <taxon>Ascomycota</taxon>
        <taxon>Pezizomycotina</taxon>
        <taxon>Eurotiomycetes</taxon>
        <taxon>Eurotiomycetidae</taxon>
        <taxon>Eurotiales</taxon>
        <taxon>Aspergillaceae</taxon>
        <taxon>Aspergillus</taxon>
        <taxon>Aspergillus subgen. Nidulantes</taxon>
    </lineage>
</organism>
<evidence type="ECO:0000256" key="2">
    <source>
        <dbReference type="ARBA" id="ARBA00023015"/>
    </source>
</evidence>
<evidence type="ECO:0000256" key="3">
    <source>
        <dbReference type="ARBA" id="ARBA00023125"/>
    </source>
</evidence>
<dbReference type="SMART" id="SM00339">
    <property type="entry name" value="FH"/>
    <property type="match status" value="1"/>
</dbReference>
<dbReference type="EMBL" id="KV878598">
    <property type="protein sequence ID" value="OJJ53276.1"/>
    <property type="molecule type" value="Genomic_DNA"/>
</dbReference>
<dbReference type="InterPro" id="IPR036390">
    <property type="entry name" value="WH_DNA-bd_sf"/>
</dbReference>